<accession>D4S005</accession>
<gene>
    <name evidence="2" type="ORF">BUTYVIB_01421</name>
</gene>
<feature type="transmembrane region" description="Helical" evidence="1">
    <location>
        <begin position="116"/>
        <end position="137"/>
    </location>
</feature>
<feature type="transmembrane region" description="Helical" evidence="1">
    <location>
        <begin position="264"/>
        <end position="287"/>
    </location>
</feature>
<name>D4S005_9FIRM</name>
<evidence type="ECO:0000313" key="3">
    <source>
        <dbReference type="Proteomes" id="UP000006238"/>
    </source>
</evidence>
<dbReference type="InterPro" id="IPR007163">
    <property type="entry name" value="VCA0040-like"/>
</dbReference>
<feature type="transmembrane region" description="Helical" evidence="1">
    <location>
        <begin position="239"/>
        <end position="258"/>
    </location>
</feature>
<organism evidence="2 3">
    <name type="scientific">Eshraghiella crossota DSM 2876</name>
    <dbReference type="NCBI Taxonomy" id="511680"/>
    <lineage>
        <taxon>Bacteria</taxon>
        <taxon>Bacillati</taxon>
        <taxon>Bacillota</taxon>
        <taxon>Clostridia</taxon>
        <taxon>Lachnospirales</taxon>
        <taxon>Lachnospiraceae</taxon>
        <taxon>Eshraghiella</taxon>
    </lineage>
</organism>
<dbReference type="RefSeq" id="WP_005603009.1">
    <property type="nucleotide sequence ID" value="NZ_GG663524.1"/>
</dbReference>
<dbReference type="AlphaFoldDB" id="D4S005"/>
<feature type="transmembrane region" description="Helical" evidence="1">
    <location>
        <begin position="80"/>
        <end position="104"/>
    </location>
</feature>
<keyword evidence="3" id="KW-1185">Reference proteome</keyword>
<keyword evidence="1" id="KW-0472">Membrane</keyword>
<evidence type="ECO:0000313" key="2">
    <source>
        <dbReference type="EMBL" id="EFF68153.1"/>
    </source>
</evidence>
<sequence length="295" mass="31511">MKFIFDIIKGIFIGIANIIPGVSGGTMAVSMGVYDKLINSINSIIKDFKKSFLTLLPLVIGMIGGIGIFSYIIPYSLSHYAFQTCMCFTGLIVGGIPQIIGNASDALKKEERKMRFTHVIAFVVLAALAVIMAVANGNNSGPSVITVDFKNIVILVAIGIVAAATMIVPGVSGSLVLMILGYYSGIIGTIRDFISSLKNLNWSGLGHCVAVLVPFAIGCIVGILLISKLISWLFKKFESVTYCAILGLIAASPFAIFYKMEKCTFSAVNIIVGIVLFAVACAFTYLFSKKTKSTN</sequence>
<dbReference type="GeneID" id="98918349"/>
<reference evidence="2 3" key="1">
    <citation type="submission" date="2010-02" db="EMBL/GenBank/DDBJ databases">
        <authorList>
            <person name="Weinstock G."/>
            <person name="Sodergren E."/>
            <person name="Clifton S."/>
            <person name="Fulton L."/>
            <person name="Fulton B."/>
            <person name="Courtney L."/>
            <person name="Fronick C."/>
            <person name="Harrison M."/>
            <person name="Strong C."/>
            <person name="Farmer C."/>
            <person name="Delahaunty K."/>
            <person name="Markovic C."/>
            <person name="Hall O."/>
            <person name="Minx P."/>
            <person name="Tomlinson C."/>
            <person name="Mitreva M."/>
            <person name="Nelson J."/>
            <person name="Hou S."/>
            <person name="Wollam A."/>
            <person name="Pepin K.H."/>
            <person name="Johnson M."/>
            <person name="Bhonagiri V."/>
            <person name="Zhang X."/>
            <person name="Suruliraj S."/>
            <person name="Warren W."/>
            <person name="Chinwalla A."/>
            <person name="Mardis E.R."/>
            <person name="Wilson R.K."/>
        </authorList>
    </citation>
    <scope>NUCLEOTIDE SEQUENCE [LARGE SCALE GENOMIC DNA]</scope>
    <source>
        <strain evidence="2 3">DSM 2876</strain>
    </source>
</reference>
<evidence type="ECO:0000256" key="1">
    <source>
        <dbReference type="SAM" id="Phobius"/>
    </source>
</evidence>
<dbReference type="Pfam" id="PF04018">
    <property type="entry name" value="VCA0040-like"/>
    <property type="match status" value="1"/>
</dbReference>
<dbReference type="EMBL" id="ABWN01000030">
    <property type="protein sequence ID" value="EFF68153.1"/>
    <property type="molecule type" value="Genomic_DNA"/>
</dbReference>
<comment type="caution">
    <text evidence="2">The sequence shown here is derived from an EMBL/GenBank/DDBJ whole genome shotgun (WGS) entry which is preliminary data.</text>
</comment>
<dbReference type="STRING" id="45851.BHV86_10630"/>
<feature type="transmembrane region" description="Helical" evidence="1">
    <location>
        <begin position="200"/>
        <end position="227"/>
    </location>
</feature>
<dbReference type="HOGENOM" id="CLU_055621_2_1_9"/>
<feature type="transmembrane region" description="Helical" evidence="1">
    <location>
        <begin position="149"/>
        <end position="168"/>
    </location>
</feature>
<dbReference type="PANTHER" id="PTHR37308">
    <property type="entry name" value="INTEGRAL MEMBRANE PROTEIN"/>
    <property type="match status" value="1"/>
</dbReference>
<keyword evidence="1" id="KW-0812">Transmembrane</keyword>
<dbReference type="eggNOG" id="COG2035">
    <property type="taxonomic scope" value="Bacteria"/>
</dbReference>
<keyword evidence="1" id="KW-1133">Transmembrane helix</keyword>
<protein>
    <recommendedName>
        <fullName evidence="4">DUF368 domain-containing protein</fullName>
    </recommendedName>
</protein>
<feature type="transmembrane region" description="Helical" evidence="1">
    <location>
        <begin position="12"/>
        <end position="34"/>
    </location>
</feature>
<evidence type="ECO:0008006" key="4">
    <source>
        <dbReference type="Google" id="ProtNLM"/>
    </source>
</evidence>
<feature type="transmembrane region" description="Helical" evidence="1">
    <location>
        <begin position="55"/>
        <end position="74"/>
    </location>
</feature>
<dbReference type="Proteomes" id="UP000006238">
    <property type="component" value="Unassembled WGS sequence"/>
</dbReference>
<proteinExistence type="predicted"/>
<dbReference type="PANTHER" id="PTHR37308:SF1">
    <property type="entry name" value="POLYPRENYL-PHOSPHATE TRANSPORTER"/>
    <property type="match status" value="1"/>
</dbReference>